<evidence type="ECO:0000256" key="1">
    <source>
        <dbReference type="SAM" id="Phobius"/>
    </source>
</evidence>
<dbReference type="PANTHER" id="PTHR42208">
    <property type="entry name" value="HEAVY METAL TRANSPORTER-RELATED"/>
    <property type="match status" value="1"/>
</dbReference>
<comment type="caution">
    <text evidence="3">The sequence shown here is derived from an EMBL/GenBank/DDBJ whole genome shotgun (WGS) entry which is preliminary data.</text>
</comment>
<dbReference type="RefSeq" id="WP_188627424.1">
    <property type="nucleotide sequence ID" value="NZ_BMIL01000009.1"/>
</dbReference>
<dbReference type="Pfam" id="PF13386">
    <property type="entry name" value="DsbD_2"/>
    <property type="match status" value="1"/>
</dbReference>
<keyword evidence="1" id="KW-1133">Transmembrane helix</keyword>
<feature type="transmembrane region" description="Helical" evidence="1">
    <location>
        <begin position="156"/>
        <end position="180"/>
    </location>
</feature>
<dbReference type="InterPro" id="IPR039447">
    <property type="entry name" value="UreH-like_TM_dom"/>
</dbReference>
<gene>
    <name evidence="3" type="ORF">GCM10011387_26720</name>
</gene>
<keyword evidence="1" id="KW-0472">Membrane</keyword>
<dbReference type="EMBL" id="BMIL01000009">
    <property type="protein sequence ID" value="GGC71822.1"/>
    <property type="molecule type" value="Genomic_DNA"/>
</dbReference>
<keyword evidence="1" id="KW-0812">Transmembrane</keyword>
<evidence type="ECO:0000259" key="2">
    <source>
        <dbReference type="Pfam" id="PF13386"/>
    </source>
</evidence>
<feature type="transmembrane region" description="Helical" evidence="1">
    <location>
        <begin position="51"/>
        <end position="70"/>
    </location>
</feature>
<reference evidence="3" key="1">
    <citation type="journal article" date="2014" name="Int. J. Syst. Evol. Microbiol.">
        <title>Complete genome sequence of Corynebacterium casei LMG S-19264T (=DSM 44701T), isolated from a smear-ripened cheese.</title>
        <authorList>
            <consortium name="US DOE Joint Genome Institute (JGI-PGF)"/>
            <person name="Walter F."/>
            <person name="Albersmeier A."/>
            <person name="Kalinowski J."/>
            <person name="Ruckert C."/>
        </authorList>
    </citation>
    <scope>NUCLEOTIDE SEQUENCE</scope>
    <source>
        <strain evidence="3">CGMCC 1.15343</strain>
    </source>
</reference>
<dbReference type="Proteomes" id="UP000651668">
    <property type="component" value="Unassembled WGS sequence"/>
</dbReference>
<dbReference type="PANTHER" id="PTHR42208:SF1">
    <property type="entry name" value="HEAVY METAL TRANSPORTER"/>
    <property type="match status" value="1"/>
</dbReference>
<feature type="transmembrane region" description="Helical" evidence="1">
    <location>
        <begin position="6"/>
        <end position="30"/>
    </location>
</feature>
<evidence type="ECO:0000313" key="3">
    <source>
        <dbReference type="EMBL" id="GGC71822.1"/>
    </source>
</evidence>
<dbReference type="AlphaFoldDB" id="A0A916UGS4"/>
<feature type="transmembrane region" description="Helical" evidence="1">
    <location>
        <begin position="76"/>
        <end position="94"/>
    </location>
</feature>
<feature type="transmembrane region" description="Helical" evidence="1">
    <location>
        <begin position="192"/>
        <end position="209"/>
    </location>
</feature>
<protein>
    <submittedName>
        <fullName evidence="3">Membrane protein</fullName>
    </submittedName>
</protein>
<keyword evidence="4" id="KW-1185">Reference proteome</keyword>
<sequence>MSETYLAFMIGLLGSLHCIGMCGPLAFAVPSLQQGAGWLLLDKTMYQAGRIVSYCVLGIIIGFIGNQLWMAGMQQGLSILSGCLILVAALSRIFKLAASKSTKYNMLLKPFNKLFGYALKHKANHLIIGMINGLLPCGFVYLALAGAVNRPTVMDAVGYMFFFGLGTAPLMLIAAVTTGLTGAAVRNRVNKVIPYMMLCLGIWFILRGLDLNIPYLSPALHSGAAVCK</sequence>
<proteinExistence type="predicted"/>
<feature type="transmembrane region" description="Helical" evidence="1">
    <location>
        <begin position="123"/>
        <end position="144"/>
    </location>
</feature>
<accession>A0A916UGS4</accession>
<name>A0A916UGS4_9SPHI</name>
<feature type="domain" description="Urease accessory protein UreH-like transmembrane" evidence="2">
    <location>
        <begin position="7"/>
        <end position="203"/>
    </location>
</feature>
<organism evidence="3 4">
    <name type="scientific">Pedobacter quisquiliarum</name>
    <dbReference type="NCBI Taxonomy" id="1834438"/>
    <lineage>
        <taxon>Bacteria</taxon>
        <taxon>Pseudomonadati</taxon>
        <taxon>Bacteroidota</taxon>
        <taxon>Sphingobacteriia</taxon>
        <taxon>Sphingobacteriales</taxon>
        <taxon>Sphingobacteriaceae</taxon>
        <taxon>Pedobacter</taxon>
    </lineage>
</organism>
<reference evidence="3" key="2">
    <citation type="submission" date="2020-09" db="EMBL/GenBank/DDBJ databases">
        <authorList>
            <person name="Sun Q."/>
            <person name="Zhou Y."/>
        </authorList>
    </citation>
    <scope>NUCLEOTIDE SEQUENCE</scope>
    <source>
        <strain evidence="3">CGMCC 1.15343</strain>
    </source>
</reference>
<evidence type="ECO:0000313" key="4">
    <source>
        <dbReference type="Proteomes" id="UP000651668"/>
    </source>
</evidence>